<dbReference type="AlphaFoldDB" id="A0A9N8D636"/>
<reference evidence="1" key="1">
    <citation type="submission" date="2020-06" db="EMBL/GenBank/DDBJ databases">
        <authorList>
            <consortium name="Plant Systems Biology data submission"/>
        </authorList>
    </citation>
    <scope>NUCLEOTIDE SEQUENCE</scope>
    <source>
        <strain evidence="1">D6</strain>
    </source>
</reference>
<name>A0A9N8D636_9STRA</name>
<sequence length="111" mass="12232">MTLVEGKPGDSWVLSPTNNHAHFDCFSGAAGDMMLAACLDAAGEVIATHTITIIHTVIHQQQHKLQVKNAPPPQFMIMIMTILTLIISRNSNQRILRQWDIPTHTVTNPAP</sequence>
<evidence type="ECO:0000313" key="1">
    <source>
        <dbReference type="EMBL" id="CAB9496809.1"/>
    </source>
</evidence>
<proteinExistence type="predicted"/>
<evidence type="ECO:0000313" key="2">
    <source>
        <dbReference type="Proteomes" id="UP001153069"/>
    </source>
</evidence>
<keyword evidence="2" id="KW-1185">Reference proteome</keyword>
<comment type="caution">
    <text evidence="1">The sequence shown here is derived from an EMBL/GenBank/DDBJ whole genome shotgun (WGS) entry which is preliminary data.</text>
</comment>
<organism evidence="1 2">
    <name type="scientific">Seminavis robusta</name>
    <dbReference type="NCBI Taxonomy" id="568900"/>
    <lineage>
        <taxon>Eukaryota</taxon>
        <taxon>Sar</taxon>
        <taxon>Stramenopiles</taxon>
        <taxon>Ochrophyta</taxon>
        <taxon>Bacillariophyta</taxon>
        <taxon>Bacillariophyceae</taxon>
        <taxon>Bacillariophycidae</taxon>
        <taxon>Naviculales</taxon>
        <taxon>Naviculaceae</taxon>
        <taxon>Seminavis</taxon>
    </lineage>
</organism>
<accession>A0A9N8D636</accession>
<dbReference type="InterPro" id="IPR002822">
    <property type="entry name" value="Ni_insertion"/>
</dbReference>
<dbReference type="EMBL" id="CAICTM010000009">
    <property type="protein sequence ID" value="CAB9496809.1"/>
    <property type="molecule type" value="Genomic_DNA"/>
</dbReference>
<protein>
    <submittedName>
        <fullName evidence="1">Uncharacterized protein</fullName>
    </submittedName>
</protein>
<dbReference type="Pfam" id="PF01969">
    <property type="entry name" value="Ni_insertion"/>
    <property type="match status" value="1"/>
</dbReference>
<gene>
    <name evidence="1" type="ORF">SEMRO_9_G007750.1</name>
</gene>
<dbReference type="Proteomes" id="UP001153069">
    <property type="component" value="Unassembled WGS sequence"/>
</dbReference>